<sequence>MPLRPALKTELSEADLDSSSPLPFASTARMLDSPRVHFPPTPTLVSVALTHSPISYDRAPIQVTPNTCALPERGARTYSLTEDTEDMSSSSYTAPWTIRPRPGRVIYGRSGEGHSSPLASDLYDIISSPSMFLHTFSSESEDTSEGMSGLPGSPIHNSKTMDANARSIEHASLLLSPEAKKGKNPPRKSKTTAYHSSRNVSYGLQSSNDPDFEGCLGGF</sequence>
<evidence type="ECO:0000256" key="1">
    <source>
        <dbReference type="SAM" id="MobiDB-lite"/>
    </source>
</evidence>
<feature type="compositionally biased region" description="Polar residues" evidence="1">
    <location>
        <begin position="191"/>
        <end position="209"/>
    </location>
</feature>
<name>A0A5C3KE07_COPMA</name>
<keyword evidence="3" id="KW-1185">Reference proteome</keyword>
<reference evidence="2 3" key="1">
    <citation type="journal article" date="2019" name="Nat. Ecol. Evol.">
        <title>Megaphylogeny resolves global patterns of mushroom evolution.</title>
        <authorList>
            <person name="Varga T."/>
            <person name="Krizsan K."/>
            <person name="Foldi C."/>
            <person name="Dima B."/>
            <person name="Sanchez-Garcia M."/>
            <person name="Sanchez-Ramirez S."/>
            <person name="Szollosi G.J."/>
            <person name="Szarkandi J.G."/>
            <person name="Papp V."/>
            <person name="Albert L."/>
            <person name="Andreopoulos W."/>
            <person name="Angelini C."/>
            <person name="Antonin V."/>
            <person name="Barry K.W."/>
            <person name="Bougher N.L."/>
            <person name="Buchanan P."/>
            <person name="Buyck B."/>
            <person name="Bense V."/>
            <person name="Catcheside P."/>
            <person name="Chovatia M."/>
            <person name="Cooper J."/>
            <person name="Damon W."/>
            <person name="Desjardin D."/>
            <person name="Finy P."/>
            <person name="Geml J."/>
            <person name="Haridas S."/>
            <person name="Hughes K."/>
            <person name="Justo A."/>
            <person name="Karasinski D."/>
            <person name="Kautmanova I."/>
            <person name="Kiss B."/>
            <person name="Kocsube S."/>
            <person name="Kotiranta H."/>
            <person name="LaButti K.M."/>
            <person name="Lechner B.E."/>
            <person name="Liimatainen K."/>
            <person name="Lipzen A."/>
            <person name="Lukacs Z."/>
            <person name="Mihaltcheva S."/>
            <person name="Morgado L.N."/>
            <person name="Niskanen T."/>
            <person name="Noordeloos M.E."/>
            <person name="Ohm R.A."/>
            <person name="Ortiz-Santana B."/>
            <person name="Ovrebo C."/>
            <person name="Racz N."/>
            <person name="Riley R."/>
            <person name="Savchenko A."/>
            <person name="Shiryaev A."/>
            <person name="Soop K."/>
            <person name="Spirin V."/>
            <person name="Szebenyi C."/>
            <person name="Tomsovsky M."/>
            <person name="Tulloss R.E."/>
            <person name="Uehling J."/>
            <person name="Grigoriev I.V."/>
            <person name="Vagvolgyi C."/>
            <person name="Papp T."/>
            <person name="Martin F.M."/>
            <person name="Miettinen O."/>
            <person name="Hibbett D.S."/>
            <person name="Nagy L.G."/>
        </authorList>
    </citation>
    <scope>NUCLEOTIDE SEQUENCE [LARGE SCALE GENOMIC DNA]</scope>
    <source>
        <strain evidence="2 3">CBS 121175</strain>
    </source>
</reference>
<evidence type="ECO:0000313" key="2">
    <source>
        <dbReference type="EMBL" id="TFK18214.1"/>
    </source>
</evidence>
<gene>
    <name evidence="2" type="ORF">FA15DRAFT_675480</name>
</gene>
<feature type="region of interest" description="Disordered" evidence="1">
    <location>
        <begin position="175"/>
        <end position="210"/>
    </location>
</feature>
<dbReference type="STRING" id="230819.A0A5C3KE07"/>
<dbReference type="EMBL" id="ML210421">
    <property type="protein sequence ID" value="TFK18214.1"/>
    <property type="molecule type" value="Genomic_DNA"/>
</dbReference>
<feature type="region of interest" description="Disordered" evidence="1">
    <location>
        <begin position="138"/>
        <end position="160"/>
    </location>
</feature>
<protein>
    <submittedName>
        <fullName evidence="2">Uncharacterized protein</fullName>
    </submittedName>
</protein>
<dbReference type="OrthoDB" id="3204502at2759"/>
<organism evidence="2 3">
    <name type="scientific">Coprinopsis marcescibilis</name>
    <name type="common">Agaric fungus</name>
    <name type="synonym">Psathyrella marcescibilis</name>
    <dbReference type="NCBI Taxonomy" id="230819"/>
    <lineage>
        <taxon>Eukaryota</taxon>
        <taxon>Fungi</taxon>
        <taxon>Dikarya</taxon>
        <taxon>Basidiomycota</taxon>
        <taxon>Agaricomycotina</taxon>
        <taxon>Agaricomycetes</taxon>
        <taxon>Agaricomycetidae</taxon>
        <taxon>Agaricales</taxon>
        <taxon>Agaricineae</taxon>
        <taxon>Psathyrellaceae</taxon>
        <taxon>Coprinopsis</taxon>
    </lineage>
</organism>
<accession>A0A5C3KE07</accession>
<proteinExistence type="predicted"/>
<dbReference type="AlphaFoldDB" id="A0A5C3KE07"/>
<evidence type="ECO:0000313" key="3">
    <source>
        <dbReference type="Proteomes" id="UP000307440"/>
    </source>
</evidence>
<dbReference type="Proteomes" id="UP000307440">
    <property type="component" value="Unassembled WGS sequence"/>
</dbReference>